<dbReference type="AlphaFoldDB" id="A0A0M8ZU90"/>
<sequence length="289" mass="33428">MSKRSIILQRITHQSSKLNKRREENICNPQKSAKLLREKSRAGCFDYFLFMKLTYCVVSEDTSLVNKYIFFFTNNNWTYIQFHIAMIDVHFLDNKISGYLQPHSRHIRLATMHVAIQPNQTNHDRRLTLNLSKTLTKPTSTELKKPSYSSASTIVSQQCTVAVQPNQTDDNGQSSSMLITIQRHRWPNIGPEKGLTLEPTKKCNICNEEIKVQVSKNTLLQVYKIFTENYKLIILTALVLFAPTNNNLKDNFFKMNYLTSNIKSGVLVAMFNWGSRLPLSQEKMQQVDR</sequence>
<accession>A0A0M8ZU90</accession>
<organism evidence="1 2">
    <name type="scientific">Melipona quadrifasciata</name>
    <dbReference type="NCBI Taxonomy" id="166423"/>
    <lineage>
        <taxon>Eukaryota</taxon>
        <taxon>Metazoa</taxon>
        <taxon>Ecdysozoa</taxon>
        <taxon>Arthropoda</taxon>
        <taxon>Hexapoda</taxon>
        <taxon>Insecta</taxon>
        <taxon>Pterygota</taxon>
        <taxon>Neoptera</taxon>
        <taxon>Endopterygota</taxon>
        <taxon>Hymenoptera</taxon>
        <taxon>Apocrita</taxon>
        <taxon>Aculeata</taxon>
        <taxon>Apoidea</taxon>
        <taxon>Anthophila</taxon>
        <taxon>Apidae</taxon>
        <taxon>Melipona</taxon>
    </lineage>
</organism>
<evidence type="ECO:0000313" key="2">
    <source>
        <dbReference type="Proteomes" id="UP000053105"/>
    </source>
</evidence>
<gene>
    <name evidence="1" type="ORF">WN51_04846</name>
</gene>
<protein>
    <submittedName>
        <fullName evidence="1">Uncharacterized protein</fullName>
    </submittedName>
</protein>
<reference evidence="1 2" key="1">
    <citation type="submission" date="2015-07" db="EMBL/GenBank/DDBJ databases">
        <title>The genome of Melipona quadrifasciata.</title>
        <authorList>
            <person name="Pan H."/>
            <person name="Kapheim K."/>
        </authorList>
    </citation>
    <scope>NUCLEOTIDE SEQUENCE [LARGE SCALE GENOMIC DNA]</scope>
    <source>
        <strain evidence="1">0111107301</strain>
        <tissue evidence="1">Whole body</tissue>
    </source>
</reference>
<keyword evidence="2" id="KW-1185">Reference proteome</keyword>
<dbReference type="EMBL" id="KQ435876">
    <property type="protein sequence ID" value="KOX70106.1"/>
    <property type="molecule type" value="Genomic_DNA"/>
</dbReference>
<evidence type="ECO:0000313" key="1">
    <source>
        <dbReference type="EMBL" id="KOX70106.1"/>
    </source>
</evidence>
<proteinExistence type="predicted"/>
<name>A0A0M8ZU90_9HYME</name>
<dbReference type="Proteomes" id="UP000053105">
    <property type="component" value="Unassembled WGS sequence"/>
</dbReference>